<comment type="caution">
    <text evidence="2">The sequence shown here is derived from an EMBL/GenBank/DDBJ whole genome shotgun (WGS) entry which is preliminary data.</text>
</comment>
<evidence type="ECO:0000313" key="3">
    <source>
        <dbReference type="Proteomes" id="UP001430149"/>
    </source>
</evidence>
<gene>
    <name evidence="2" type="ORF">ISP19_06850</name>
</gene>
<sequence>MDRRKTALVLCLLPACAMAQRAIPENDYNIWLLEKPVPAAPLLTARIAGVASYQHFQSGATLAFSCRPDGAGIGVELAVGAQALGFDTDPYEGPDATTNGPVTVISGKARGVQLRVSGFYGDGGSFDTGTPFVFAFRPTTAQVLPWTADTVRGQSLRVLVPAAKAGAPMTAEFRWPVDNSVFKRVVMPCVDAAALKRAR</sequence>
<name>A0ABS2K2U7_9GAMM</name>
<accession>A0ABS2K2U7</accession>
<feature type="signal peptide" evidence="1">
    <location>
        <begin position="1"/>
        <end position="21"/>
    </location>
</feature>
<organism evidence="2 3">
    <name type="scientific">Dyella flava</name>
    <dbReference type="NCBI Taxonomy" id="1920170"/>
    <lineage>
        <taxon>Bacteria</taxon>
        <taxon>Pseudomonadati</taxon>
        <taxon>Pseudomonadota</taxon>
        <taxon>Gammaproteobacteria</taxon>
        <taxon>Lysobacterales</taxon>
        <taxon>Rhodanobacteraceae</taxon>
        <taxon>Dyella</taxon>
    </lineage>
</organism>
<keyword evidence="1" id="KW-0732">Signal</keyword>
<feature type="chain" id="PRO_5046857440" evidence="1">
    <location>
        <begin position="22"/>
        <end position="199"/>
    </location>
</feature>
<protein>
    <submittedName>
        <fullName evidence="2">Uncharacterized protein</fullName>
    </submittedName>
</protein>
<evidence type="ECO:0000313" key="2">
    <source>
        <dbReference type="EMBL" id="MBM7125098.1"/>
    </source>
</evidence>
<dbReference type="RefSeq" id="WP_204680624.1">
    <property type="nucleotide sequence ID" value="NZ_BSNR01000018.1"/>
</dbReference>
<reference evidence="2" key="1">
    <citation type="submission" date="2020-10" db="EMBL/GenBank/DDBJ databases">
        <title>Phylogeny of dyella-like bacteria.</title>
        <authorList>
            <person name="Fu J."/>
        </authorList>
    </citation>
    <scope>NUCLEOTIDE SEQUENCE</scope>
    <source>
        <strain evidence="2">DHOC52</strain>
    </source>
</reference>
<dbReference type="Proteomes" id="UP001430149">
    <property type="component" value="Unassembled WGS sequence"/>
</dbReference>
<dbReference type="EMBL" id="JADIKE010000031">
    <property type="protein sequence ID" value="MBM7125098.1"/>
    <property type="molecule type" value="Genomic_DNA"/>
</dbReference>
<proteinExistence type="predicted"/>
<evidence type="ECO:0000256" key="1">
    <source>
        <dbReference type="SAM" id="SignalP"/>
    </source>
</evidence>
<keyword evidence="3" id="KW-1185">Reference proteome</keyword>